<keyword evidence="1" id="KW-0472">Membrane</keyword>
<evidence type="ECO:0000256" key="1">
    <source>
        <dbReference type="SAM" id="Phobius"/>
    </source>
</evidence>
<evidence type="ECO:0000313" key="3">
    <source>
        <dbReference type="Proteomes" id="UP000654918"/>
    </source>
</evidence>
<dbReference type="Proteomes" id="UP000654918">
    <property type="component" value="Unassembled WGS sequence"/>
</dbReference>
<keyword evidence="3" id="KW-1185">Reference proteome</keyword>
<keyword evidence="1" id="KW-0812">Transmembrane</keyword>
<comment type="caution">
    <text evidence="2">The sequence shown here is derived from an EMBL/GenBank/DDBJ whole genome shotgun (WGS) entry which is preliminary data.</text>
</comment>
<organism evidence="2 3">
    <name type="scientific">Colletotrichum plurivorum</name>
    <dbReference type="NCBI Taxonomy" id="2175906"/>
    <lineage>
        <taxon>Eukaryota</taxon>
        <taxon>Fungi</taxon>
        <taxon>Dikarya</taxon>
        <taxon>Ascomycota</taxon>
        <taxon>Pezizomycotina</taxon>
        <taxon>Sordariomycetes</taxon>
        <taxon>Hypocreomycetidae</taxon>
        <taxon>Glomerellales</taxon>
        <taxon>Glomerellaceae</taxon>
        <taxon>Colletotrichum</taxon>
        <taxon>Colletotrichum orchidearum species complex</taxon>
    </lineage>
</organism>
<dbReference type="AlphaFoldDB" id="A0A8H6KVV5"/>
<protein>
    <submittedName>
        <fullName evidence="2">Uncharacterized protein</fullName>
    </submittedName>
</protein>
<name>A0A8H6KVV5_9PEZI</name>
<gene>
    <name evidence="2" type="ORF">CPLU01_02428</name>
</gene>
<accession>A0A8H6KVV5</accession>
<sequence length="316" mass="36081">MELRASHLEAAGPEGFGDLKALCHRLREDPNVARGRLPTKEQGNVDIAMKLAFMTSCSALDYSTDRLEKGHLRTQWKAEEPLSKFIEQLFEPEPHVILSFSEHLGHADFKSDLKATKLRKVLGIVITPTDDIQDHLKLDRKNMTLEVFHHVGFIKDHLRRTKDLSGDSTFVDALKLGALPRALLLEVLESIQSVLFPLSDKKSRKLLKSYVDSGAFDPEIQQFEFGSIKNKGEEKIPFYHLSRRLSDLHQELLDPTPRGWFERQLERHSGARYMMMATMVGVLFALILGFLSLVVSSYQTYIAYQAWKHPVSPEER</sequence>
<keyword evidence="1" id="KW-1133">Transmembrane helix</keyword>
<dbReference type="EMBL" id="WIGO01000018">
    <property type="protein sequence ID" value="KAF6838627.1"/>
    <property type="molecule type" value="Genomic_DNA"/>
</dbReference>
<proteinExistence type="predicted"/>
<evidence type="ECO:0000313" key="2">
    <source>
        <dbReference type="EMBL" id="KAF6838627.1"/>
    </source>
</evidence>
<reference evidence="2" key="1">
    <citation type="journal article" date="2020" name="Phytopathology">
        <title>Genome Sequence Resources of Colletotrichum truncatum, C. plurivorum, C. musicola, and C. sojae: Four Species Pathogenic to Soybean (Glycine max).</title>
        <authorList>
            <person name="Rogerio F."/>
            <person name="Boufleur T.R."/>
            <person name="Ciampi-Guillardi M."/>
            <person name="Sukno S.A."/>
            <person name="Thon M.R."/>
            <person name="Massola Junior N.S."/>
            <person name="Baroncelli R."/>
        </authorList>
    </citation>
    <scope>NUCLEOTIDE SEQUENCE</scope>
    <source>
        <strain evidence="2">LFN00145</strain>
    </source>
</reference>
<feature type="transmembrane region" description="Helical" evidence="1">
    <location>
        <begin position="273"/>
        <end position="295"/>
    </location>
</feature>